<reference evidence="3" key="1">
    <citation type="journal article" date="2019" name="Int. J. Syst. Evol. Microbiol.">
        <title>The Global Catalogue of Microorganisms (GCM) 10K type strain sequencing project: providing services to taxonomists for standard genome sequencing and annotation.</title>
        <authorList>
            <consortium name="The Broad Institute Genomics Platform"/>
            <consortium name="The Broad Institute Genome Sequencing Center for Infectious Disease"/>
            <person name="Wu L."/>
            <person name="Ma J."/>
        </authorList>
    </citation>
    <scope>NUCLEOTIDE SEQUENCE [LARGE SCALE GENOMIC DNA]</scope>
    <source>
        <strain evidence="3">JCM 1407</strain>
    </source>
</reference>
<dbReference type="Proteomes" id="UP001501510">
    <property type="component" value="Unassembled WGS sequence"/>
</dbReference>
<keyword evidence="1" id="KW-0812">Transmembrane</keyword>
<name>A0ABP3UN83_9CLOT</name>
<proteinExistence type="predicted"/>
<dbReference type="EMBL" id="BAAACG010000006">
    <property type="protein sequence ID" value="GAA0735813.1"/>
    <property type="molecule type" value="Genomic_DNA"/>
</dbReference>
<keyword evidence="1" id="KW-1133">Transmembrane helix</keyword>
<dbReference type="RefSeq" id="WP_343759463.1">
    <property type="nucleotide sequence ID" value="NZ_BAAACG010000006.1"/>
</dbReference>
<evidence type="ECO:0000256" key="1">
    <source>
        <dbReference type="SAM" id="Phobius"/>
    </source>
</evidence>
<evidence type="ECO:0008006" key="4">
    <source>
        <dbReference type="Google" id="ProtNLM"/>
    </source>
</evidence>
<evidence type="ECO:0000313" key="2">
    <source>
        <dbReference type="EMBL" id="GAA0735813.1"/>
    </source>
</evidence>
<keyword evidence="3" id="KW-1185">Reference proteome</keyword>
<sequence>MKICIIYSNTKVENFKRKQRNKHNSNVELVAKHINSNNRLKKEAILVLGTIFYVQDVVSAAGDLGKIDKAGNTILDIVRKIGYWCCIIGCIIDIVKSLMQGDTKSIGKIMMKYALAFTALYFFPWLLDLIKGIFS</sequence>
<feature type="transmembrane region" description="Helical" evidence="1">
    <location>
        <begin position="110"/>
        <end position="127"/>
    </location>
</feature>
<evidence type="ECO:0000313" key="3">
    <source>
        <dbReference type="Proteomes" id="UP001501510"/>
    </source>
</evidence>
<comment type="caution">
    <text evidence="2">The sequence shown here is derived from an EMBL/GenBank/DDBJ whole genome shotgun (WGS) entry which is preliminary data.</text>
</comment>
<organism evidence="2 3">
    <name type="scientific">Clostridium oceanicum</name>
    <dbReference type="NCBI Taxonomy" id="1543"/>
    <lineage>
        <taxon>Bacteria</taxon>
        <taxon>Bacillati</taxon>
        <taxon>Bacillota</taxon>
        <taxon>Clostridia</taxon>
        <taxon>Eubacteriales</taxon>
        <taxon>Clostridiaceae</taxon>
        <taxon>Clostridium</taxon>
    </lineage>
</organism>
<accession>A0ABP3UN83</accession>
<gene>
    <name evidence="2" type="ORF">GCM10008906_10010</name>
</gene>
<keyword evidence="1" id="KW-0472">Membrane</keyword>
<protein>
    <recommendedName>
        <fullName evidence="4">Stage III sporulation protein AC/AD protein family protein</fullName>
    </recommendedName>
</protein>